<dbReference type="Pfam" id="PF00108">
    <property type="entry name" value="Thiolase_N"/>
    <property type="match status" value="1"/>
</dbReference>
<dbReference type="AlphaFoldDB" id="A0A381Y8B4"/>
<reference evidence="6" key="1">
    <citation type="submission" date="2018-05" db="EMBL/GenBank/DDBJ databases">
        <authorList>
            <person name="Lanie J.A."/>
            <person name="Ng W.-L."/>
            <person name="Kazmierczak K.M."/>
            <person name="Andrzejewski T.M."/>
            <person name="Davidsen T.M."/>
            <person name="Wayne K.J."/>
            <person name="Tettelin H."/>
            <person name="Glass J.I."/>
            <person name="Rusch D."/>
            <person name="Podicherti R."/>
            <person name="Tsui H.-C.T."/>
            <person name="Winkler M.E."/>
        </authorList>
    </citation>
    <scope>NUCLEOTIDE SEQUENCE</scope>
</reference>
<name>A0A381Y8B4_9ZZZZ</name>
<dbReference type="NCBIfam" id="TIGR01930">
    <property type="entry name" value="AcCoA-C-Actrans"/>
    <property type="match status" value="1"/>
</dbReference>
<evidence type="ECO:0000259" key="4">
    <source>
        <dbReference type="Pfam" id="PF00108"/>
    </source>
</evidence>
<dbReference type="CDD" id="cd00751">
    <property type="entry name" value="thiolase"/>
    <property type="match status" value="1"/>
</dbReference>
<protein>
    <recommendedName>
        <fullName evidence="7">Thiolase N-terminal domain-containing protein</fullName>
    </recommendedName>
</protein>
<dbReference type="PROSITE" id="PS00737">
    <property type="entry name" value="THIOLASE_2"/>
    <property type="match status" value="1"/>
</dbReference>
<sequence>MEKIQNVVIAAAKRTPVGAFQGSISSVSGPDLGAKVIGGILEETMLDPTSVNEVIMGNVLAAGLGQAPARQAALESGLPDTVECITINKMCGSGLKAAMLATQAIQVGDADIIIAGGFENMSQAPYLLSKGRDGYRLGHGELIDSMITDGLWDVYNDTHMGNCAEICARDRHYSKEDQNDFAKESYTRALDAQKTGAFNDEIIAVDVMDRKRNTVTINIDEEPGRANFDKMDKLGPAFEKDGTVTAGNASKINDGAAGVLLISETKATELGFTPLVRIISQASAAQEPEWFTTAPIKAISKVLEKVGMEVADIDLWEINEAFAPVAMAVMDDFNLDHSKVNVNGGAIALGHPIGASGARILTTLIYALKSRDVTTGLATLCIGGGEASAMIVERV</sequence>
<dbReference type="InterPro" id="IPR016039">
    <property type="entry name" value="Thiolase-like"/>
</dbReference>
<dbReference type="PIRSF" id="PIRSF000429">
    <property type="entry name" value="Ac-CoA_Ac_transf"/>
    <property type="match status" value="1"/>
</dbReference>
<dbReference type="PANTHER" id="PTHR18919:SF138">
    <property type="entry name" value="ACETYL-COA C-ACETYLTRANSFERASE"/>
    <property type="match status" value="1"/>
</dbReference>
<dbReference type="FunFam" id="3.40.47.10:FF:000010">
    <property type="entry name" value="Acetyl-CoA acetyltransferase (Thiolase)"/>
    <property type="match status" value="1"/>
</dbReference>
<evidence type="ECO:0000259" key="5">
    <source>
        <dbReference type="Pfam" id="PF02803"/>
    </source>
</evidence>
<evidence type="ECO:0000256" key="3">
    <source>
        <dbReference type="ARBA" id="ARBA00023315"/>
    </source>
</evidence>
<proteinExistence type="inferred from homology"/>
<dbReference type="InterPro" id="IPR020613">
    <property type="entry name" value="Thiolase_CS"/>
</dbReference>
<keyword evidence="3" id="KW-0012">Acyltransferase</keyword>
<dbReference type="Pfam" id="PF02803">
    <property type="entry name" value="Thiolase_C"/>
    <property type="match status" value="1"/>
</dbReference>
<dbReference type="SUPFAM" id="SSF53901">
    <property type="entry name" value="Thiolase-like"/>
    <property type="match status" value="2"/>
</dbReference>
<dbReference type="InterPro" id="IPR020617">
    <property type="entry name" value="Thiolase_C"/>
</dbReference>
<organism evidence="6">
    <name type="scientific">marine metagenome</name>
    <dbReference type="NCBI Taxonomy" id="408172"/>
    <lineage>
        <taxon>unclassified sequences</taxon>
        <taxon>metagenomes</taxon>
        <taxon>ecological metagenomes</taxon>
    </lineage>
</organism>
<evidence type="ECO:0000313" key="6">
    <source>
        <dbReference type="EMBL" id="SVA73140.1"/>
    </source>
</evidence>
<gene>
    <name evidence="6" type="ORF">METZ01_LOCUS125994</name>
</gene>
<dbReference type="InterPro" id="IPR002155">
    <property type="entry name" value="Thiolase"/>
</dbReference>
<dbReference type="InterPro" id="IPR020616">
    <property type="entry name" value="Thiolase_N"/>
</dbReference>
<evidence type="ECO:0000256" key="1">
    <source>
        <dbReference type="ARBA" id="ARBA00010982"/>
    </source>
</evidence>
<dbReference type="PANTHER" id="PTHR18919">
    <property type="entry name" value="ACETYL-COA C-ACYLTRANSFERASE"/>
    <property type="match status" value="1"/>
</dbReference>
<feature type="domain" description="Thiolase N-terminal" evidence="4">
    <location>
        <begin position="7"/>
        <end position="264"/>
    </location>
</feature>
<dbReference type="Gene3D" id="3.40.47.10">
    <property type="match status" value="2"/>
</dbReference>
<feature type="domain" description="Thiolase C-terminal" evidence="5">
    <location>
        <begin position="273"/>
        <end position="394"/>
    </location>
</feature>
<dbReference type="InterPro" id="IPR020610">
    <property type="entry name" value="Thiolase_AS"/>
</dbReference>
<dbReference type="PROSITE" id="PS00099">
    <property type="entry name" value="THIOLASE_3"/>
    <property type="match status" value="1"/>
</dbReference>
<comment type="similarity">
    <text evidence="1">Belongs to the thiolase-like superfamily. Thiolase family.</text>
</comment>
<dbReference type="GO" id="GO:0016747">
    <property type="term" value="F:acyltransferase activity, transferring groups other than amino-acyl groups"/>
    <property type="evidence" value="ECO:0007669"/>
    <property type="project" value="InterPro"/>
</dbReference>
<dbReference type="EMBL" id="UINC01017599">
    <property type="protein sequence ID" value="SVA73140.1"/>
    <property type="molecule type" value="Genomic_DNA"/>
</dbReference>
<evidence type="ECO:0008006" key="7">
    <source>
        <dbReference type="Google" id="ProtNLM"/>
    </source>
</evidence>
<keyword evidence="2" id="KW-0808">Transferase</keyword>
<accession>A0A381Y8B4</accession>
<evidence type="ECO:0000256" key="2">
    <source>
        <dbReference type="ARBA" id="ARBA00022679"/>
    </source>
</evidence>